<dbReference type="EMBL" id="AHNY02000004">
    <property type="protein sequence ID" value="EMY27926.1"/>
    <property type="molecule type" value="Genomic_DNA"/>
</dbReference>
<feature type="non-terminal residue" evidence="2">
    <location>
        <position position="1"/>
    </location>
</feature>
<gene>
    <name evidence="2" type="ORF">LEP1GSC115_0762</name>
</gene>
<keyword evidence="1" id="KW-1133">Transmembrane helix</keyword>
<feature type="transmembrane region" description="Helical" evidence="1">
    <location>
        <begin position="21"/>
        <end position="43"/>
    </location>
</feature>
<evidence type="ECO:0000256" key="1">
    <source>
        <dbReference type="SAM" id="Phobius"/>
    </source>
</evidence>
<keyword evidence="1" id="KW-0812">Transmembrane</keyword>
<name>N1UW92_LEPIR</name>
<dbReference type="Proteomes" id="UP000012220">
    <property type="component" value="Unassembled WGS sequence"/>
</dbReference>
<evidence type="ECO:0000313" key="3">
    <source>
        <dbReference type="Proteomes" id="UP000012220"/>
    </source>
</evidence>
<evidence type="ECO:0000313" key="2">
    <source>
        <dbReference type="EMBL" id="EMY27926.1"/>
    </source>
</evidence>
<keyword evidence="1" id="KW-0472">Membrane</keyword>
<organism evidence="2 3">
    <name type="scientific">Leptospira interrogans serovar Australis str. 200703203</name>
    <dbReference type="NCBI Taxonomy" id="1085541"/>
    <lineage>
        <taxon>Bacteria</taxon>
        <taxon>Pseudomonadati</taxon>
        <taxon>Spirochaetota</taxon>
        <taxon>Spirochaetia</taxon>
        <taxon>Leptospirales</taxon>
        <taxon>Leptospiraceae</taxon>
        <taxon>Leptospira</taxon>
    </lineage>
</organism>
<feature type="transmembrane region" description="Helical" evidence="1">
    <location>
        <begin position="49"/>
        <end position="68"/>
    </location>
</feature>
<sequence length="76" mass="8989">NYKINIFKNNKLLRENSSEKTSPYIWVLFFMVLFVFGTIFFLIGARGGIFSFLTFCIFTVFIFFSYLLRTKVFPAC</sequence>
<protein>
    <submittedName>
        <fullName evidence="2">Uncharacterized protein</fullName>
    </submittedName>
</protein>
<dbReference type="AlphaFoldDB" id="N1UW92"/>
<reference evidence="2 3" key="1">
    <citation type="submission" date="2013-02" db="EMBL/GenBank/DDBJ databases">
        <authorList>
            <person name="Harkins D.M."/>
            <person name="Durkin A.S."/>
            <person name="Brinkac L.M."/>
            <person name="Haft D.H."/>
            <person name="Selengut J.D."/>
            <person name="Sanka R."/>
            <person name="DePew J."/>
            <person name="Purushe J."/>
            <person name="Picardeau M."/>
            <person name="Werts C."/>
            <person name="Goarant C."/>
            <person name="Vinetz J.M."/>
            <person name="Sutton G.G."/>
            <person name="Nierman W.C."/>
            <person name="Fouts D.E."/>
        </authorList>
    </citation>
    <scope>NUCLEOTIDE SEQUENCE [LARGE SCALE GENOMIC DNA]</scope>
    <source>
        <strain evidence="2 3">200703203</strain>
    </source>
</reference>
<proteinExistence type="predicted"/>
<comment type="caution">
    <text evidence="2">The sequence shown here is derived from an EMBL/GenBank/DDBJ whole genome shotgun (WGS) entry which is preliminary data.</text>
</comment>
<accession>N1UW92</accession>